<name>A0ABM1T746_LIMPO</name>
<reference evidence="6" key="1">
    <citation type="submission" date="2025-08" db="UniProtKB">
        <authorList>
            <consortium name="RefSeq"/>
        </authorList>
    </citation>
    <scope>IDENTIFICATION</scope>
    <source>
        <tissue evidence="6">Muscle</tissue>
    </source>
</reference>
<evidence type="ECO:0000313" key="5">
    <source>
        <dbReference type="Proteomes" id="UP000694941"/>
    </source>
</evidence>
<evidence type="ECO:0000256" key="2">
    <source>
        <dbReference type="ARBA" id="ARBA00023157"/>
    </source>
</evidence>
<protein>
    <submittedName>
        <fullName evidence="6">Lachesin-like</fullName>
    </submittedName>
</protein>
<dbReference type="PANTHER" id="PTHR45080:SF8">
    <property type="entry name" value="IG-LIKE DOMAIN-CONTAINING PROTEIN"/>
    <property type="match status" value="1"/>
</dbReference>
<dbReference type="Proteomes" id="UP000694941">
    <property type="component" value="Unplaced"/>
</dbReference>
<dbReference type="PANTHER" id="PTHR45080">
    <property type="entry name" value="CONTACTIN 5"/>
    <property type="match status" value="1"/>
</dbReference>
<keyword evidence="3" id="KW-0393">Immunoglobulin domain</keyword>
<dbReference type="InterPro" id="IPR050958">
    <property type="entry name" value="Cell_Adh-Cytoskel_Orgn"/>
</dbReference>
<dbReference type="CDD" id="cd00096">
    <property type="entry name" value="Ig"/>
    <property type="match status" value="1"/>
</dbReference>
<dbReference type="RefSeq" id="XP_022251702.1">
    <property type="nucleotide sequence ID" value="XM_022395994.1"/>
</dbReference>
<evidence type="ECO:0000256" key="1">
    <source>
        <dbReference type="ARBA" id="ARBA00022729"/>
    </source>
</evidence>
<dbReference type="GeneID" id="111087848"/>
<feature type="domain" description="Ig-like" evidence="4">
    <location>
        <begin position="1"/>
        <end position="77"/>
    </location>
</feature>
<dbReference type="Gene3D" id="2.60.40.10">
    <property type="entry name" value="Immunoglobulins"/>
    <property type="match status" value="1"/>
</dbReference>
<keyword evidence="5" id="KW-1185">Reference proteome</keyword>
<organism evidence="5 6">
    <name type="scientific">Limulus polyphemus</name>
    <name type="common">Atlantic horseshoe crab</name>
    <dbReference type="NCBI Taxonomy" id="6850"/>
    <lineage>
        <taxon>Eukaryota</taxon>
        <taxon>Metazoa</taxon>
        <taxon>Ecdysozoa</taxon>
        <taxon>Arthropoda</taxon>
        <taxon>Chelicerata</taxon>
        <taxon>Merostomata</taxon>
        <taxon>Xiphosura</taxon>
        <taxon>Limulidae</taxon>
        <taxon>Limulus</taxon>
    </lineage>
</organism>
<evidence type="ECO:0000259" key="4">
    <source>
        <dbReference type="PROSITE" id="PS50835"/>
    </source>
</evidence>
<dbReference type="PROSITE" id="PS50835">
    <property type="entry name" value="IG_LIKE"/>
    <property type="match status" value="1"/>
</dbReference>
<proteinExistence type="predicted"/>
<keyword evidence="1" id="KW-0732">Signal</keyword>
<dbReference type="InterPro" id="IPR007110">
    <property type="entry name" value="Ig-like_dom"/>
</dbReference>
<dbReference type="Pfam" id="PF07679">
    <property type="entry name" value="I-set"/>
    <property type="match status" value="1"/>
</dbReference>
<dbReference type="SMART" id="SM00408">
    <property type="entry name" value="IGc2"/>
    <property type="match status" value="1"/>
</dbReference>
<dbReference type="InterPro" id="IPR013783">
    <property type="entry name" value="Ig-like_fold"/>
</dbReference>
<dbReference type="SUPFAM" id="SSF48726">
    <property type="entry name" value="Immunoglobulin"/>
    <property type="match status" value="1"/>
</dbReference>
<dbReference type="InterPro" id="IPR036179">
    <property type="entry name" value="Ig-like_dom_sf"/>
</dbReference>
<accession>A0ABM1T746</accession>
<gene>
    <name evidence="6" type="primary">LOC111087848</name>
</gene>
<sequence length="116" mass="13012">MDLQCHVEAFPSPSIVWLKDGLQLNDNQHYRISIFSTADEFTDSTLRVISIEKRQYGEYICKAMNKLGSHQQKMELYETANVICPPACGIDLISAAPSTFDATLLIVSFILTILIT</sequence>
<evidence type="ECO:0000256" key="3">
    <source>
        <dbReference type="ARBA" id="ARBA00023319"/>
    </source>
</evidence>
<dbReference type="InterPro" id="IPR003598">
    <property type="entry name" value="Ig_sub2"/>
</dbReference>
<keyword evidence="2" id="KW-1015">Disulfide bond</keyword>
<dbReference type="InterPro" id="IPR013098">
    <property type="entry name" value="Ig_I-set"/>
</dbReference>
<evidence type="ECO:0000313" key="6">
    <source>
        <dbReference type="RefSeq" id="XP_022251702.1"/>
    </source>
</evidence>